<reference evidence="1 2" key="1">
    <citation type="journal article" date="2011" name="J. Bacteriol.">
        <title>Complete genome sequence of Acidaminococcus intestini RYC-MR95, a Gram-negative bacterium from the phylum Firmicutes.</title>
        <authorList>
            <person name="D'Auria G."/>
            <person name="Galan J.C."/>
            <person name="Rodriguez-Alcayna M."/>
            <person name="Moya A."/>
            <person name="Baquero F."/>
            <person name="Latorre A."/>
        </authorList>
    </citation>
    <scope>NUCLEOTIDE SEQUENCE [LARGE SCALE GENOMIC DNA]</scope>
    <source>
        <strain evidence="1 2">RyC-MR95</strain>
    </source>
</reference>
<proteinExistence type="predicted"/>
<evidence type="ECO:0000313" key="2">
    <source>
        <dbReference type="Proteomes" id="UP000007093"/>
    </source>
</evidence>
<dbReference type="AlphaFoldDB" id="G4Q3V5"/>
<dbReference type="STRING" id="568816.Acin_1810"/>
<dbReference type="Proteomes" id="UP000007093">
    <property type="component" value="Chromosome"/>
</dbReference>
<accession>G4Q3V5</accession>
<evidence type="ECO:0000313" key="1">
    <source>
        <dbReference type="EMBL" id="AEQ23021.1"/>
    </source>
</evidence>
<dbReference type="EMBL" id="CP003058">
    <property type="protein sequence ID" value="AEQ23021.1"/>
    <property type="molecule type" value="Genomic_DNA"/>
</dbReference>
<organism evidence="1 2">
    <name type="scientific">Acidaminococcus intestini (strain RyC-MR95)</name>
    <dbReference type="NCBI Taxonomy" id="568816"/>
    <lineage>
        <taxon>Bacteria</taxon>
        <taxon>Bacillati</taxon>
        <taxon>Bacillota</taxon>
        <taxon>Negativicutes</taxon>
        <taxon>Acidaminococcales</taxon>
        <taxon>Acidaminococcaceae</taxon>
        <taxon>Acidaminococcus</taxon>
    </lineage>
</organism>
<dbReference type="KEGG" id="ain:Acin_1810"/>
<keyword evidence="2" id="KW-1185">Reference proteome</keyword>
<gene>
    <name evidence="1" type="ordered locus">Acin_1810</name>
</gene>
<dbReference type="InParanoid" id="G4Q3V5"/>
<protein>
    <submittedName>
        <fullName evidence="1">Uncharacterized protein</fullName>
    </submittedName>
</protein>
<dbReference type="HOGENOM" id="CLU_3283353_0_0_9"/>
<dbReference type="PATRIC" id="fig|568816.4.peg.1758"/>
<sequence>MESILSLCCTMVLYLVSTKKFNLFLDNGMNILYTKTRSHF</sequence>
<name>G4Q3V5_ACIIR</name>